<feature type="transmembrane region" description="Helical" evidence="8">
    <location>
        <begin position="194"/>
        <end position="213"/>
    </location>
</feature>
<dbReference type="Proteomes" id="UP000268048">
    <property type="component" value="Chromosome"/>
</dbReference>
<dbReference type="InterPro" id="IPR051084">
    <property type="entry name" value="H+-coupled_symporters"/>
</dbReference>
<dbReference type="Pfam" id="PF00083">
    <property type="entry name" value="Sugar_tr"/>
    <property type="match status" value="1"/>
</dbReference>
<dbReference type="PROSITE" id="PS00217">
    <property type="entry name" value="SUGAR_TRANSPORT_2"/>
    <property type="match status" value="1"/>
</dbReference>
<proteinExistence type="predicted"/>
<keyword evidence="6 8" id="KW-1133">Transmembrane helix</keyword>
<dbReference type="PROSITE" id="PS00216">
    <property type="entry name" value="SUGAR_TRANSPORT_1"/>
    <property type="match status" value="1"/>
</dbReference>
<dbReference type="InterPro" id="IPR005829">
    <property type="entry name" value="Sugar_transporter_CS"/>
</dbReference>
<feature type="transmembrane region" description="Helical" evidence="8">
    <location>
        <begin position="61"/>
        <end position="82"/>
    </location>
</feature>
<evidence type="ECO:0000313" key="10">
    <source>
        <dbReference type="EMBL" id="AZE48232.1"/>
    </source>
</evidence>
<dbReference type="GO" id="GO:0005886">
    <property type="term" value="C:plasma membrane"/>
    <property type="evidence" value="ECO:0007669"/>
    <property type="project" value="UniProtKB-SubCell"/>
</dbReference>
<dbReference type="EMBL" id="CP027753">
    <property type="protein sequence ID" value="AZE48232.1"/>
    <property type="molecule type" value="Genomic_DNA"/>
</dbReference>
<evidence type="ECO:0000313" key="11">
    <source>
        <dbReference type="Proteomes" id="UP000268048"/>
    </source>
</evidence>
<dbReference type="SUPFAM" id="SSF103473">
    <property type="entry name" value="MFS general substrate transporter"/>
    <property type="match status" value="1"/>
</dbReference>
<evidence type="ECO:0000256" key="8">
    <source>
        <dbReference type="SAM" id="Phobius"/>
    </source>
</evidence>
<dbReference type="PANTHER" id="PTHR43528">
    <property type="entry name" value="ALPHA-KETOGLUTARATE PERMEASE"/>
    <property type="match status" value="1"/>
</dbReference>
<dbReference type="GO" id="GO:0015293">
    <property type="term" value="F:symporter activity"/>
    <property type="evidence" value="ECO:0007669"/>
    <property type="project" value="UniProtKB-KW"/>
</dbReference>
<dbReference type="RefSeq" id="WP_124320253.1">
    <property type="nucleotide sequence ID" value="NZ_CP027753.1"/>
</dbReference>
<evidence type="ECO:0000256" key="4">
    <source>
        <dbReference type="ARBA" id="ARBA00022692"/>
    </source>
</evidence>
<keyword evidence="2" id="KW-0813">Transport</keyword>
<keyword evidence="5" id="KW-0769">Symport</keyword>
<dbReference type="PANTHER" id="PTHR43528:SF5">
    <property type="entry name" value="PROLINE_BETAINE TRANSPORTER"/>
    <property type="match status" value="1"/>
</dbReference>
<evidence type="ECO:0000256" key="2">
    <source>
        <dbReference type="ARBA" id="ARBA00022448"/>
    </source>
</evidence>
<accession>A0A3G7TPC3</accession>
<evidence type="ECO:0000256" key="3">
    <source>
        <dbReference type="ARBA" id="ARBA00022475"/>
    </source>
</evidence>
<evidence type="ECO:0000256" key="6">
    <source>
        <dbReference type="ARBA" id="ARBA00022989"/>
    </source>
</evidence>
<keyword evidence="4 8" id="KW-0812">Transmembrane</keyword>
<organism evidence="10 11">
    <name type="scientific">Pseudomonas chlororaphis</name>
    <dbReference type="NCBI Taxonomy" id="587753"/>
    <lineage>
        <taxon>Bacteria</taxon>
        <taxon>Pseudomonadati</taxon>
        <taxon>Pseudomonadota</taxon>
        <taxon>Gammaproteobacteria</taxon>
        <taxon>Pseudomonadales</taxon>
        <taxon>Pseudomonadaceae</taxon>
        <taxon>Pseudomonas</taxon>
    </lineage>
</organism>
<dbReference type="AlphaFoldDB" id="A0A3G7TPC3"/>
<feature type="transmembrane region" description="Helical" evidence="8">
    <location>
        <begin position="159"/>
        <end position="182"/>
    </location>
</feature>
<comment type="subcellular location">
    <subcellularLocation>
        <location evidence="1">Cell membrane</location>
        <topology evidence="1">Multi-pass membrane protein</topology>
    </subcellularLocation>
</comment>
<name>A0A3G7TPC3_9PSED</name>
<dbReference type="Gene3D" id="1.20.1250.20">
    <property type="entry name" value="MFS general substrate transporter like domains"/>
    <property type="match status" value="1"/>
</dbReference>
<reference evidence="10 11" key="1">
    <citation type="submission" date="2018-03" db="EMBL/GenBank/DDBJ databases">
        <title>Diversity of phytobeneficial traits revealed by whole-genome analysis of worldwide-isolated phenazine-producing Pseudomonas spp.</title>
        <authorList>
            <person name="Biessy A."/>
            <person name="Novinscak A."/>
            <person name="Blom J."/>
            <person name="Leger G."/>
            <person name="Thomashow L.S."/>
            <person name="Cazorla F.M."/>
            <person name="Josic D."/>
            <person name="Filion M."/>
        </authorList>
    </citation>
    <scope>NUCLEOTIDE SEQUENCE [LARGE SCALE GENOMIC DNA]</scope>
    <source>
        <strain evidence="10 11">B25</strain>
    </source>
</reference>
<sequence>MNHVSLAEQAVIAQTPVSTARIIAAGSIGNAIEWFDWTNYATFAVFFSSQFFPEIDETASLLATFAVFAVGFFMRPIGGWALGIFSDRYGRKSTLAVTILLMADGSLVIGITPTYESIGLFAPLLLVGARLVQGLSLGGEFASASTFLAEIAPRHRRGLYVSFAFFSTAVGILTASAVGWALTTWLTPEQMKEFGWRIPFLLGAFGGVTGLWLRTSVPETKASSKQLTPRTLDIEMSRVRGGPVNHR</sequence>
<evidence type="ECO:0000256" key="5">
    <source>
        <dbReference type="ARBA" id="ARBA00022847"/>
    </source>
</evidence>
<dbReference type="FunFam" id="1.20.1250.20:FF:000001">
    <property type="entry name" value="Dicarboxylate MFS transporter"/>
    <property type="match status" value="1"/>
</dbReference>
<gene>
    <name evidence="10" type="ORF">C4K04_2559</name>
</gene>
<feature type="domain" description="Major facilitator superfamily (MFS) profile" evidence="9">
    <location>
        <begin position="22"/>
        <end position="247"/>
    </location>
</feature>
<dbReference type="InterPro" id="IPR020846">
    <property type="entry name" value="MFS_dom"/>
</dbReference>
<dbReference type="PROSITE" id="PS50850">
    <property type="entry name" value="MFS"/>
    <property type="match status" value="1"/>
</dbReference>
<feature type="transmembrane region" description="Helical" evidence="8">
    <location>
        <begin position="94"/>
        <end position="112"/>
    </location>
</feature>
<keyword evidence="3" id="KW-1003">Cell membrane</keyword>
<evidence type="ECO:0000256" key="7">
    <source>
        <dbReference type="ARBA" id="ARBA00023136"/>
    </source>
</evidence>
<dbReference type="InterPro" id="IPR036259">
    <property type="entry name" value="MFS_trans_sf"/>
</dbReference>
<evidence type="ECO:0000259" key="9">
    <source>
        <dbReference type="PROSITE" id="PS50850"/>
    </source>
</evidence>
<protein>
    <submittedName>
        <fullName evidence="10">Putative MFS-type transporter</fullName>
    </submittedName>
</protein>
<keyword evidence="7 8" id="KW-0472">Membrane</keyword>
<evidence type="ECO:0000256" key="1">
    <source>
        <dbReference type="ARBA" id="ARBA00004651"/>
    </source>
</evidence>
<dbReference type="InterPro" id="IPR005828">
    <property type="entry name" value="MFS_sugar_transport-like"/>
</dbReference>